<evidence type="ECO:0000256" key="1">
    <source>
        <dbReference type="ARBA" id="ARBA00004123"/>
    </source>
</evidence>
<proteinExistence type="predicted"/>
<feature type="region of interest" description="Disordered" evidence="3">
    <location>
        <begin position="1"/>
        <end position="20"/>
    </location>
</feature>
<feature type="region of interest" description="Disordered" evidence="3">
    <location>
        <begin position="31"/>
        <end position="57"/>
    </location>
</feature>
<reference evidence="5 6" key="1">
    <citation type="submission" date="2024-09" db="EMBL/GenBank/DDBJ databases">
        <title>Rethinking Asexuality: The Enigmatic Case of Functional Sexual Genes in Lepraria (Stereocaulaceae).</title>
        <authorList>
            <person name="Doellman M."/>
            <person name="Sun Y."/>
            <person name="Barcenas-Pena A."/>
            <person name="Lumbsch H.T."/>
            <person name="Grewe F."/>
        </authorList>
    </citation>
    <scope>NUCLEOTIDE SEQUENCE [LARGE SCALE GENOMIC DNA]</scope>
    <source>
        <strain evidence="5 6">Grewe 0041</strain>
    </source>
</reference>
<keyword evidence="2" id="KW-0539">Nucleus</keyword>
<feature type="compositionally biased region" description="Polar residues" evidence="3">
    <location>
        <begin position="532"/>
        <end position="547"/>
    </location>
</feature>
<organism evidence="5 6">
    <name type="scientific">Lepraria finkii</name>
    <dbReference type="NCBI Taxonomy" id="1340010"/>
    <lineage>
        <taxon>Eukaryota</taxon>
        <taxon>Fungi</taxon>
        <taxon>Dikarya</taxon>
        <taxon>Ascomycota</taxon>
        <taxon>Pezizomycotina</taxon>
        <taxon>Lecanoromycetes</taxon>
        <taxon>OSLEUM clade</taxon>
        <taxon>Lecanoromycetidae</taxon>
        <taxon>Lecanorales</taxon>
        <taxon>Lecanorineae</taxon>
        <taxon>Stereocaulaceae</taxon>
        <taxon>Lepraria</taxon>
    </lineage>
</organism>
<dbReference type="PANTHER" id="PTHR42107:SF1">
    <property type="entry name" value="WHIM1 DOMAIN-CONTAINING PROTEIN"/>
    <property type="match status" value="1"/>
</dbReference>
<feature type="compositionally biased region" description="Acidic residues" evidence="3">
    <location>
        <begin position="456"/>
        <end position="490"/>
    </location>
</feature>
<dbReference type="Pfam" id="PF15612">
    <property type="entry name" value="WHIM1"/>
    <property type="match status" value="1"/>
</dbReference>
<name>A0ABR4B6X3_9LECA</name>
<comment type="caution">
    <text evidence="5">The sequence shown here is derived from an EMBL/GenBank/DDBJ whole genome shotgun (WGS) entry which is preliminary data.</text>
</comment>
<feature type="compositionally biased region" description="Basic and acidic residues" evidence="3">
    <location>
        <begin position="513"/>
        <end position="523"/>
    </location>
</feature>
<feature type="compositionally biased region" description="Polar residues" evidence="3">
    <location>
        <begin position="503"/>
        <end position="512"/>
    </location>
</feature>
<dbReference type="EMBL" id="JBHFEH010000025">
    <property type="protein sequence ID" value="KAL2052791.1"/>
    <property type="molecule type" value="Genomic_DNA"/>
</dbReference>
<feature type="compositionally biased region" description="Polar residues" evidence="3">
    <location>
        <begin position="381"/>
        <end position="390"/>
    </location>
</feature>
<accession>A0ABR4B6X3</accession>
<keyword evidence="6" id="KW-1185">Reference proteome</keyword>
<sequence>MSSSDLSDLSSSLTSDEDVISASVPKGKLEHYFTKNGSSATPKSPPVKKKRPPSPPHEYVLADNPDIAFICMFRSRFNDAFPKTLPHYGPQDVEGGVVDPIPGDQVERLLCALLGLVLNRKKDIEKGHYTRALEEAIQTHAGQWPLAWQSKNPLHSGGSFNKMTPEERLILLKALIIWSLGSSEVVQAIIKESYKRSRQDDDLNQPLSVQPWGRDGDKRRFWLIEGQDDTHFRLYRESNPTLRHNTWRSVAGDIDEVKEVADRLGEESSLLGRKLRDRIMAAIPRFEASEEKRRRRDYRLARKAQFTRTEPGFSLYEGRTRGKRMKYTYSDEEGGSDAFSPRQSNRNSGISTPAEPSGPTFTASGRQVRSRHGGTYGESMLSGQTNSLETRSIGGMDGADEDDEEGPVSRGRPRRAGLQNEALPKARPRKHIEGYNSLDSMDDESDAASSEGWDGRDDESEDHAEDDEEEEDVEMSDGEEKDSEEEEDDVQQSLVVSLRYMKSHSSPPNQQTQRDRAISKDRNPQPSMPSIAATNSNMTQPTSTQETYYGGSVSKDHSQPPSIPSDFGNHSHTSRSGVLPKELAHNAPIPSQDAAMTKPPANTTAASAPYKPDDQVFKDLPQPEHSWPPPGDLQ</sequence>
<comment type="subcellular location">
    <subcellularLocation>
        <location evidence="1">Nucleus</location>
    </subcellularLocation>
</comment>
<dbReference type="PANTHER" id="PTHR42107">
    <property type="entry name" value="YALI0D24453P"/>
    <property type="match status" value="1"/>
</dbReference>
<gene>
    <name evidence="5" type="ORF">ABVK25_007032</name>
</gene>
<feature type="region of interest" description="Disordered" evidence="3">
    <location>
        <begin position="329"/>
        <end position="634"/>
    </location>
</feature>
<dbReference type="Proteomes" id="UP001590951">
    <property type="component" value="Unassembled WGS sequence"/>
</dbReference>
<evidence type="ECO:0000313" key="6">
    <source>
        <dbReference type="Proteomes" id="UP001590951"/>
    </source>
</evidence>
<evidence type="ECO:0000313" key="5">
    <source>
        <dbReference type="EMBL" id="KAL2052791.1"/>
    </source>
</evidence>
<dbReference type="InterPro" id="IPR028942">
    <property type="entry name" value="WHIM1_dom"/>
</dbReference>
<protein>
    <recommendedName>
        <fullName evidence="4">WHIM1 domain-containing protein</fullName>
    </recommendedName>
</protein>
<evidence type="ECO:0000256" key="3">
    <source>
        <dbReference type="SAM" id="MobiDB-lite"/>
    </source>
</evidence>
<feature type="compositionally biased region" description="Low complexity" evidence="3">
    <location>
        <begin position="1"/>
        <end position="14"/>
    </location>
</feature>
<evidence type="ECO:0000259" key="4">
    <source>
        <dbReference type="Pfam" id="PF15612"/>
    </source>
</evidence>
<evidence type="ECO:0000256" key="2">
    <source>
        <dbReference type="ARBA" id="ARBA00023242"/>
    </source>
</evidence>
<feature type="compositionally biased region" description="Polar residues" evidence="3">
    <location>
        <begin position="341"/>
        <end position="351"/>
    </location>
</feature>
<feature type="domain" description="WHIM1" evidence="4">
    <location>
        <begin position="145"/>
        <end position="190"/>
    </location>
</feature>